<accession>A0A1H6A6U2</accession>
<dbReference type="GO" id="GO:0004252">
    <property type="term" value="F:serine-type endopeptidase activity"/>
    <property type="evidence" value="ECO:0007669"/>
    <property type="project" value="InterPro"/>
</dbReference>
<dbReference type="RefSeq" id="WP_103933812.1">
    <property type="nucleotide sequence ID" value="NZ_FNVA01000005.1"/>
</dbReference>
<dbReference type="SUPFAM" id="SSF52743">
    <property type="entry name" value="Subtilisin-like"/>
    <property type="match status" value="1"/>
</dbReference>
<organism evidence="1 2">
    <name type="scientific">Bryocella elongata</name>
    <dbReference type="NCBI Taxonomy" id="863522"/>
    <lineage>
        <taxon>Bacteria</taxon>
        <taxon>Pseudomonadati</taxon>
        <taxon>Acidobacteriota</taxon>
        <taxon>Terriglobia</taxon>
        <taxon>Terriglobales</taxon>
        <taxon>Acidobacteriaceae</taxon>
        <taxon>Bryocella</taxon>
    </lineage>
</organism>
<dbReference type="EMBL" id="FNVA01000005">
    <property type="protein sequence ID" value="SEG43765.1"/>
    <property type="molecule type" value="Genomic_DNA"/>
</dbReference>
<proteinExistence type="predicted"/>
<dbReference type="Proteomes" id="UP000236728">
    <property type="component" value="Unassembled WGS sequence"/>
</dbReference>
<evidence type="ECO:0000313" key="2">
    <source>
        <dbReference type="Proteomes" id="UP000236728"/>
    </source>
</evidence>
<gene>
    <name evidence="1" type="ORF">SAMN05421819_2933</name>
</gene>
<protein>
    <submittedName>
        <fullName evidence="1">Uncharacterized protein</fullName>
    </submittedName>
</protein>
<evidence type="ECO:0000313" key="1">
    <source>
        <dbReference type="EMBL" id="SEG43765.1"/>
    </source>
</evidence>
<keyword evidence="2" id="KW-1185">Reference proteome</keyword>
<sequence length="96" mass="9991">MEFDAQGSTSCNSNNGATSGSTCIFHDVTLGDNDTVCSTLSGVAHNCYKPSETYGVLSLSNTTYSPSYNATAGYDFATGLGTPNVYNLVHAFAVSK</sequence>
<dbReference type="OrthoDB" id="127592at2"/>
<dbReference type="AlphaFoldDB" id="A0A1H6A6U2"/>
<dbReference type="Gene3D" id="3.40.50.200">
    <property type="entry name" value="Peptidase S8/S53 domain"/>
    <property type="match status" value="1"/>
</dbReference>
<dbReference type="InterPro" id="IPR036852">
    <property type="entry name" value="Peptidase_S8/S53_dom_sf"/>
</dbReference>
<dbReference type="GO" id="GO:0006508">
    <property type="term" value="P:proteolysis"/>
    <property type="evidence" value="ECO:0007669"/>
    <property type="project" value="InterPro"/>
</dbReference>
<name>A0A1H6A6U2_9BACT</name>
<reference evidence="1 2" key="1">
    <citation type="submission" date="2016-10" db="EMBL/GenBank/DDBJ databases">
        <authorList>
            <person name="de Groot N.N."/>
        </authorList>
    </citation>
    <scope>NUCLEOTIDE SEQUENCE [LARGE SCALE GENOMIC DNA]</scope>
    <source>
        <strain evidence="1 2">DSM 22489</strain>
    </source>
</reference>